<name>A0A6A3MXY5_9STRA</name>
<comment type="caution">
    <text evidence="2">The sequence shown here is derived from an EMBL/GenBank/DDBJ whole genome shotgun (WGS) entry which is preliminary data.</text>
</comment>
<dbReference type="Proteomes" id="UP000434957">
    <property type="component" value="Unassembled WGS sequence"/>
</dbReference>
<evidence type="ECO:0000313" key="2">
    <source>
        <dbReference type="EMBL" id="KAE9036055.1"/>
    </source>
</evidence>
<dbReference type="Proteomes" id="UP000429607">
    <property type="component" value="Unassembled WGS sequence"/>
</dbReference>
<proteinExistence type="predicted"/>
<evidence type="ECO:0000313" key="4">
    <source>
        <dbReference type="Proteomes" id="UP000429607"/>
    </source>
</evidence>
<evidence type="ECO:0000256" key="1">
    <source>
        <dbReference type="SAM" id="MobiDB-lite"/>
    </source>
</evidence>
<feature type="region of interest" description="Disordered" evidence="1">
    <location>
        <begin position="28"/>
        <end position="57"/>
    </location>
</feature>
<reference evidence="2 4" key="1">
    <citation type="submission" date="2018-09" db="EMBL/GenBank/DDBJ databases">
        <title>Genomic investigation of the strawberry pathogen Phytophthora fragariae indicates pathogenicity is determined by transcriptional variation in three key races.</title>
        <authorList>
            <person name="Adams T.M."/>
            <person name="Armitage A.D."/>
            <person name="Sobczyk M.K."/>
            <person name="Bates H.J."/>
            <person name="Dunwell J.M."/>
            <person name="Nellist C.F."/>
            <person name="Harrison R.J."/>
        </authorList>
    </citation>
    <scope>NUCLEOTIDE SEQUENCE [LARGE SCALE GENOMIC DNA]</scope>
    <source>
        <strain evidence="2 4">SCRP249</strain>
        <strain evidence="3 5">SCRP333</strain>
    </source>
</reference>
<evidence type="ECO:0000313" key="3">
    <source>
        <dbReference type="EMBL" id="KAE9340359.1"/>
    </source>
</evidence>
<accession>A0A6A3MXY5</accession>
<protein>
    <submittedName>
        <fullName evidence="2">Uncharacterized protein</fullName>
    </submittedName>
</protein>
<dbReference type="EMBL" id="QXFV01000489">
    <property type="protein sequence ID" value="KAE9036055.1"/>
    <property type="molecule type" value="Genomic_DNA"/>
</dbReference>
<sequence length="380" mass="42657">MVSDEVKSSEASVRNLLDKGEMLAAVNGSNRVDQLSPDASPARVLKSDKRRKLSHADRKEKLEEEIRLLESGVAVLKTRSTSPQVALQTDPETAEHSALLYATCTQQLHVAKLQSALAQCLTDLCHYPLYSRISLTKDWGERRATLLAMRDDKIRAAVEFVMGPGRLNDPMKKQFSQNQFENEHGDLCCVRSDTIQFPGVRSLQQVYDALSFYKNNMEIIITEELGHMTLREDYDAIGDDAFHTRIISTNENGVTTEGNVVSFRAMLGEDEGYGGEPCAVIVSNSVDEDERYPYNPQCVRKDISAAIVLTASKRRATNTSGELNDPLGNMVVTMRRAAFYKVYRPDFPLSTPQFEDLRDSIAQWSDIMLKTVRGVLYPRH</sequence>
<keyword evidence="5" id="KW-1185">Reference proteome</keyword>
<evidence type="ECO:0000313" key="5">
    <source>
        <dbReference type="Proteomes" id="UP000434957"/>
    </source>
</evidence>
<dbReference type="EMBL" id="QXFT01000578">
    <property type="protein sequence ID" value="KAE9340359.1"/>
    <property type="molecule type" value="Genomic_DNA"/>
</dbReference>
<dbReference type="AlphaFoldDB" id="A0A6A3MXY5"/>
<organism evidence="2 4">
    <name type="scientific">Phytophthora rubi</name>
    <dbReference type="NCBI Taxonomy" id="129364"/>
    <lineage>
        <taxon>Eukaryota</taxon>
        <taxon>Sar</taxon>
        <taxon>Stramenopiles</taxon>
        <taxon>Oomycota</taxon>
        <taxon>Peronosporomycetes</taxon>
        <taxon>Peronosporales</taxon>
        <taxon>Peronosporaceae</taxon>
        <taxon>Phytophthora</taxon>
    </lineage>
</organism>
<gene>
    <name evidence="2" type="ORF">PR001_g9020</name>
    <name evidence="3" type="ORF">PR003_g10533</name>
</gene>